<keyword evidence="8" id="KW-1185">Reference proteome</keyword>
<keyword evidence="3" id="KW-0328">Glycosyltransferase</keyword>
<feature type="transmembrane region" description="Helical" evidence="6">
    <location>
        <begin position="5"/>
        <end position="21"/>
    </location>
</feature>
<organism evidence="7 8">
    <name type="scientific">Phorcysia thermohydrogeniphila</name>
    <dbReference type="NCBI Taxonomy" id="936138"/>
    <lineage>
        <taxon>Bacteria</taxon>
        <taxon>Pseudomonadati</taxon>
        <taxon>Aquificota</taxon>
        <taxon>Aquificia</taxon>
        <taxon>Desulfurobacteriales</taxon>
        <taxon>Desulfurobacteriaceae</taxon>
        <taxon>Phorcysia</taxon>
    </lineage>
</organism>
<feature type="transmembrane region" description="Helical" evidence="6">
    <location>
        <begin position="428"/>
        <end position="448"/>
    </location>
</feature>
<evidence type="ECO:0000256" key="2">
    <source>
        <dbReference type="ARBA" id="ARBA00022475"/>
    </source>
</evidence>
<keyword evidence="5 6" id="KW-0472">Membrane</keyword>
<comment type="subcellular location">
    <subcellularLocation>
        <location evidence="1">Cell membrane</location>
    </subcellularLocation>
</comment>
<dbReference type="PANTHER" id="PTHR22913:SF12">
    <property type="entry name" value="MANNURONAN SYNTHASE"/>
    <property type="match status" value="1"/>
</dbReference>
<evidence type="ECO:0000256" key="4">
    <source>
        <dbReference type="ARBA" id="ARBA00022679"/>
    </source>
</evidence>
<dbReference type="GO" id="GO:0050501">
    <property type="term" value="F:hyaluronan synthase activity"/>
    <property type="evidence" value="ECO:0007669"/>
    <property type="project" value="TreeGrafter"/>
</dbReference>
<feature type="transmembrane region" description="Helical" evidence="6">
    <location>
        <begin position="33"/>
        <end position="57"/>
    </location>
</feature>
<evidence type="ECO:0000313" key="8">
    <source>
        <dbReference type="Proteomes" id="UP000295777"/>
    </source>
</evidence>
<dbReference type="Gene3D" id="3.90.550.10">
    <property type="entry name" value="Spore Coat Polysaccharide Biosynthesis Protein SpsA, Chain A"/>
    <property type="match status" value="1"/>
</dbReference>
<dbReference type="InterPro" id="IPR029044">
    <property type="entry name" value="Nucleotide-diphossugar_trans"/>
</dbReference>
<keyword evidence="6" id="KW-0812">Transmembrane</keyword>
<gene>
    <name evidence="7" type="ORF">CLV27_0136</name>
</gene>
<dbReference type="Proteomes" id="UP000295777">
    <property type="component" value="Unassembled WGS sequence"/>
</dbReference>
<keyword evidence="6" id="KW-1133">Transmembrane helix</keyword>
<comment type="caution">
    <text evidence="7">The sequence shown here is derived from an EMBL/GenBank/DDBJ whole genome shotgun (WGS) entry which is preliminary data.</text>
</comment>
<sequence>MRQVAYNVIFILFLLGLALYLPPVYFNPQAKKYLIVAGTIAVWRYTWLTVNVLRAIFYKKVYFPRIRKKAQALPKEKLPEHAFILVTTYRIPEHISVEVYRAAIKEVINCVKNGMKATLIASVVEKAEENLVRKLWNVLQPPENATLVVVRFAGTGKRDGLAVAFRALLRKPAKLQKAIVALVDGDSILTEGTILKCAQLFALYPKLGAVTTDEDCILEEKNFTYTVYKQWYKLRFAQRDIYMSSAALSRRVQTLTGRMSVYRGVLFLDPEFTNTVQYDFIEHWRIGWLRFLTGDDKSTWYYVLKKGWEMLYVPDTLVWTHEDPPSPSFLKGATMLMVRWFGNSLRATYRAMKIPVGITTPYMWYLVRDQRVTMWTGLYGLLAAILAEIKWGGGVLLAYIWWILFTRYAVVLFYGIQRGYYYMSWPFLLYFNQIYGSLIKIYISSHLYRQKWTRQKTVLAGKETKLDRLYVVFSSHLEAFAKFLVFFVLTGFSVGFFDLEDVVNLAEALGGR</sequence>
<evidence type="ECO:0000256" key="1">
    <source>
        <dbReference type="ARBA" id="ARBA00004236"/>
    </source>
</evidence>
<dbReference type="SUPFAM" id="SSF53448">
    <property type="entry name" value="Nucleotide-diphospho-sugar transferases"/>
    <property type="match status" value="1"/>
</dbReference>
<feature type="transmembrane region" description="Helical" evidence="6">
    <location>
        <begin position="469"/>
        <end position="497"/>
    </location>
</feature>
<evidence type="ECO:0000256" key="6">
    <source>
        <dbReference type="SAM" id="Phobius"/>
    </source>
</evidence>
<accession>A0A4R1GHT1</accession>
<dbReference type="RefSeq" id="WP_165863651.1">
    <property type="nucleotide sequence ID" value="NZ_SMFV01000001.1"/>
</dbReference>
<evidence type="ECO:0000256" key="5">
    <source>
        <dbReference type="ARBA" id="ARBA00023136"/>
    </source>
</evidence>
<dbReference type="PANTHER" id="PTHR22913">
    <property type="entry name" value="HYALURONAN SYNTHASE"/>
    <property type="match status" value="1"/>
</dbReference>
<dbReference type="AlphaFoldDB" id="A0A4R1GHT1"/>
<proteinExistence type="predicted"/>
<dbReference type="GO" id="GO:0085029">
    <property type="term" value="P:extracellular matrix assembly"/>
    <property type="evidence" value="ECO:0007669"/>
    <property type="project" value="TreeGrafter"/>
</dbReference>
<dbReference type="EMBL" id="SMFV01000001">
    <property type="protein sequence ID" value="TCK06335.1"/>
    <property type="molecule type" value="Genomic_DNA"/>
</dbReference>
<keyword evidence="2" id="KW-1003">Cell membrane</keyword>
<reference evidence="7 8" key="1">
    <citation type="submission" date="2019-03" db="EMBL/GenBank/DDBJ databases">
        <title>Genomic Encyclopedia of Archaeal and Bacterial Type Strains, Phase II (KMG-II): from individual species to whole genera.</title>
        <authorList>
            <person name="Goeker M."/>
        </authorList>
    </citation>
    <scope>NUCLEOTIDE SEQUENCE [LARGE SCALE GENOMIC DNA]</scope>
    <source>
        <strain evidence="7 8">DSM 24425</strain>
    </source>
</reference>
<evidence type="ECO:0000256" key="3">
    <source>
        <dbReference type="ARBA" id="ARBA00022676"/>
    </source>
</evidence>
<dbReference type="GO" id="GO:0030213">
    <property type="term" value="P:hyaluronan biosynthetic process"/>
    <property type="evidence" value="ECO:0007669"/>
    <property type="project" value="TreeGrafter"/>
</dbReference>
<dbReference type="Pfam" id="PF13641">
    <property type="entry name" value="Glyco_tranf_2_3"/>
    <property type="match status" value="1"/>
</dbReference>
<name>A0A4R1GHT1_9BACT</name>
<feature type="transmembrane region" description="Helical" evidence="6">
    <location>
        <begin position="396"/>
        <end position="416"/>
    </location>
</feature>
<protein>
    <submittedName>
        <fullName evidence="7">Glycosyltransferase Alg8</fullName>
    </submittedName>
</protein>
<evidence type="ECO:0000313" key="7">
    <source>
        <dbReference type="EMBL" id="TCK06335.1"/>
    </source>
</evidence>
<keyword evidence="4 7" id="KW-0808">Transferase</keyword>
<dbReference type="GO" id="GO:0005886">
    <property type="term" value="C:plasma membrane"/>
    <property type="evidence" value="ECO:0007669"/>
    <property type="project" value="UniProtKB-SubCell"/>
</dbReference>